<protein>
    <recommendedName>
        <fullName evidence="3">DUF4238 domain-containing protein</fullName>
    </recommendedName>
</protein>
<evidence type="ECO:0000313" key="2">
    <source>
        <dbReference type="Proteomes" id="UP001165498"/>
    </source>
</evidence>
<accession>A0ABT1QVS0</accession>
<comment type="caution">
    <text evidence="1">The sequence shown here is derived from an EMBL/GenBank/DDBJ whole genome shotgun (WGS) entry which is preliminary data.</text>
</comment>
<keyword evidence="2" id="KW-1185">Reference proteome</keyword>
<proteinExistence type="predicted"/>
<reference evidence="1" key="1">
    <citation type="submission" date="2022-07" db="EMBL/GenBank/DDBJ databases">
        <title>Tahibacter sp., a new gammaproteobacterium isolated from the silt sample collected at pig farm.</title>
        <authorList>
            <person name="Chen H."/>
        </authorList>
    </citation>
    <scope>NUCLEOTIDE SEQUENCE</scope>
    <source>
        <strain evidence="1">P2K</strain>
    </source>
</reference>
<gene>
    <name evidence="1" type="ORF">NM961_16840</name>
</gene>
<evidence type="ECO:0000313" key="1">
    <source>
        <dbReference type="EMBL" id="MCQ4166388.1"/>
    </source>
</evidence>
<organism evidence="1 2">
    <name type="scientific">Tahibacter harae</name>
    <dbReference type="NCBI Taxonomy" id="2963937"/>
    <lineage>
        <taxon>Bacteria</taxon>
        <taxon>Pseudomonadati</taxon>
        <taxon>Pseudomonadota</taxon>
        <taxon>Gammaproteobacteria</taxon>
        <taxon>Lysobacterales</taxon>
        <taxon>Rhodanobacteraceae</taxon>
        <taxon>Tahibacter</taxon>
    </lineage>
</organism>
<sequence>MKTMLLPQYQQSQAFMERFLVAAHKAGISIERCRSDANIQTIDIKEMSLDRLDYFVQHKDSFRREFCEDLSEKISRDDFQLFCEVISNDWFDGKRLRVEGRSRRLKRSVLDYLKTICQMNSAVESFVQTTDLPTDVEPLIPIQSIAAILATNDQMILRHTHEWKKIHSNYDTLSNNDIFLRRGLALDRELSTEHLYSEWDFINSYSIAFTCPEKFSQLVSGNIPAIVNGDIALFDGRVLFFSPFIPDMEVGQLEFGIIPSDKPLPIRSQGVHSGIYEYLLDPI</sequence>
<name>A0ABT1QVS0_9GAMM</name>
<dbReference type="RefSeq" id="WP_255915578.1">
    <property type="nucleotide sequence ID" value="NZ_JANFQO010000016.1"/>
</dbReference>
<evidence type="ECO:0008006" key="3">
    <source>
        <dbReference type="Google" id="ProtNLM"/>
    </source>
</evidence>
<dbReference type="EMBL" id="JANFQO010000016">
    <property type="protein sequence ID" value="MCQ4166388.1"/>
    <property type="molecule type" value="Genomic_DNA"/>
</dbReference>
<dbReference type="Proteomes" id="UP001165498">
    <property type="component" value="Unassembled WGS sequence"/>
</dbReference>